<dbReference type="EMBL" id="RBWY01000004">
    <property type="protein sequence ID" value="RKS84617.1"/>
    <property type="molecule type" value="Genomic_DNA"/>
</dbReference>
<gene>
    <name evidence="5" type="ORF">DES39_1827</name>
</gene>
<evidence type="ECO:0000313" key="6">
    <source>
        <dbReference type="Proteomes" id="UP000278542"/>
    </source>
</evidence>
<dbReference type="Proteomes" id="UP000278542">
    <property type="component" value="Unassembled WGS sequence"/>
</dbReference>
<keyword evidence="6" id="KW-1185">Reference proteome</keyword>
<evidence type="ECO:0000256" key="1">
    <source>
        <dbReference type="ARBA" id="ARBA00005189"/>
    </source>
</evidence>
<evidence type="ECO:0000256" key="3">
    <source>
        <dbReference type="ARBA" id="ARBA00023315"/>
    </source>
</evidence>
<evidence type="ECO:0000313" key="5">
    <source>
        <dbReference type="EMBL" id="RKS84617.1"/>
    </source>
</evidence>
<dbReference type="CDD" id="cd07989">
    <property type="entry name" value="LPLAT_AGPAT-like"/>
    <property type="match status" value="1"/>
</dbReference>
<dbReference type="SMART" id="SM00563">
    <property type="entry name" value="PlsC"/>
    <property type="match status" value="1"/>
</dbReference>
<dbReference type="PANTHER" id="PTHR10434">
    <property type="entry name" value="1-ACYL-SN-GLYCEROL-3-PHOSPHATE ACYLTRANSFERASE"/>
    <property type="match status" value="1"/>
</dbReference>
<dbReference type="PANTHER" id="PTHR10434:SF11">
    <property type="entry name" value="1-ACYL-SN-GLYCEROL-3-PHOSPHATE ACYLTRANSFERASE"/>
    <property type="match status" value="1"/>
</dbReference>
<organism evidence="5 6">
    <name type="scientific">Orbus hercynius</name>
    <dbReference type="NCBI Taxonomy" id="593135"/>
    <lineage>
        <taxon>Bacteria</taxon>
        <taxon>Pseudomonadati</taxon>
        <taxon>Pseudomonadota</taxon>
        <taxon>Gammaproteobacteria</taxon>
        <taxon>Orbales</taxon>
        <taxon>Orbaceae</taxon>
        <taxon>Orbus</taxon>
    </lineage>
</organism>
<dbReference type="Pfam" id="PF01553">
    <property type="entry name" value="Acyltransferase"/>
    <property type="match status" value="1"/>
</dbReference>
<dbReference type="AlphaFoldDB" id="A0A495RAV5"/>
<reference evidence="5 6" key="1">
    <citation type="submission" date="2018-10" db="EMBL/GenBank/DDBJ databases">
        <title>Genomic Encyclopedia of Type Strains, Phase IV (KMG-IV): sequencing the most valuable type-strain genomes for metagenomic binning, comparative biology and taxonomic classification.</title>
        <authorList>
            <person name="Goeker M."/>
        </authorList>
    </citation>
    <scope>NUCLEOTIDE SEQUENCE [LARGE SCALE GENOMIC DNA]</scope>
    <source>
        <strain evidence="5 6">DSM 22228</strain>
    </source>
</reference>
<dbReference type="InterPro" id="IPR002123">
    <property type="entry name" value="Plipid/glycerol_acylTrfase"/>
</dbReference>
<comment type="pathway">
    <text evidence="1">Lipid metabolism.</text>
</comment>
<keyword evidence="2 5" id="KW-0808">Transferase</keyword>
<comment type="caution">
    <text evidence="5">The sequence shown here is derived from an EMBL/GenBank/DDBJ whole genome shotgun (WGS) entry which is preliminary data.</text>
</comment>
<dbReference type="GO" id="GO:0003841">
    <property type="term" value="F:1-acylglycerol-3-phosphate O-acyltransferase activity"/>
    <property type="evidence" value="ECO:0007669"/>
    <property type="project" value="TreeGrafter"/>
</dbReference>
<keyword evidence="3 5" id="KW-0012">Acyltransferase</keyword>
<protein>
    <submittedName>
        <fullName evidence="5">1-acyl-sn-glycerol-3-phosphate acyltransferase</fullName>
    </submittedName>
</protein>
<dbReference type="SUPFAM" id="SSF69593">
    <property type="entry name" value="Glycerol-3-phosphate (1)-acyltransferase"/>
    <property type="match status" value="1"/>
</dbReference>
<proteinExistence type="predicted"/>
<name>A0A495RAV5_9GAMM</name>
<feature type="domain" description="Phospholipid/glycerol acyltransferase" evidence="4">
    <location>
        <begin position="37"/>
        <end position="157"/>
    </location>
</feature>
<dbReference type="GO" id="GO:0006654">
    <property type="term" value="P:phosphatidic acid biosynthetic process"/>
    <property type="evidence" value="ECO:0007669"/>
    <property type="project" value="TreeGrafter"/>
</dbReference>
<evidence type="ECO:0000256" key="2">
    <source>
        <dbReference type="ARBA" id="ARBA00022679"/>
    </source>
</evidence>
<evidence type="ECO:0000259" key="4">
    <source>
        <dbReference type="SMART" id="SM00563"/>
    </source>
</evidence>
<sequence>MIKTLLVKIFRVFLLISCKLITGIQARWLSEPNNRLRIFYANHTSHLDGLVLWSCFPKHLRSTIHPVAAKDYWAKTKFKRFIAKDVFNSVLINRKPTQQDNPITALEEMLQHKQSLILFPEGTRGNGEHIADFKGGLFYLAKHFPDVELVPVYLNNLNRVLPKGSKLLVPIICSATFGRPLPPLKEIETKDSFSRRAKQALEELAP</sequence>
<dbReference type="RefSeq" id="WP_211324679.1">
    <property type="nucleotide sequence ID" value="NZ_RBWY01000004.1"/>
</dbReference>
<accession>A0A495RAV5</accession>